<name>A0A852VFU9_9BACT</name>
<dbReference type="Gene3D" id="3.30.450.150">
    <property type="entry name" value="Haem-degrading domain"/>
    <property type="match status" value="1"/>
</dbReference>
<proteinExistence type="inferred from homology"/>
<sequence length="166" mass="18527">MPIPEDLAAIAHQEAELRFSTFDYDTAWRLGQSLRDLAVSRNQSLVIDIRRFGQPYQPLFYTALADTTPDNPRWVQRKSNVVARFHRSSYAIGLALEQSSRTFSERYSLPDADYAAHGGSFPLHVIGAGVIGCVTVSGLPQREDHSLVVEALCLELKQSHDSLRLA</sequence>
<dbReference type="HAMAP" id="MF_00761">
    <property type="entry name" value="UPF0303"/>
    <property type="match status" value="1"/>
</dbReference>
<dbReference type="Pfam" id="PF03928">
    <property type="entry name" value="HbpS-like"/>
    <property type="match status" value="1"/>
</dbReference>
<dbReference type="PANTHER" id="PTHR28255:SF1">
    <property type="entry name" value="UPF0303 PROTEIN YBR137W"/>
    <property type="match status" value="1"/>
</dbReference>
<reference evidence="2 3" key="1">
    <citation type="submission" date="2020-07" db="EMBL/GenBank/DDBJ databases">
        <title>Genomic Encyclopedia of Type Strains, Phase IV (KMG-V): Genome sequencing to study the core and pangenomes of soil and plant-associated prokaryotes.</title>
        <authorList>
            <person name="Whitman W."/>
        </authorList>
    </citation>
    <scope>NUCLEOTIDE SEQUENCE [LARGE SCALE GENOMIC DNA]</scope>
    <source>
        <strain evidence="2 3">M8UP22</strain>
    </source>
</reference>
<dbReference type="InterPro" id="IPR005624">
    <property type="entry name" value="PduO/GlcC-like"/>
</dbReference>
<dbReference type="AlphaFoldDB" id="A0A852VFU9"/>
<dbReference type="Proteomes" id="UP000564385">
    <property type="component" value="Unassembled WGS sequence"/>
</dbReference>
<dbReference type="InterPro" id="IPR010371">
    <property type="entry name" value="YBR137W-like"/>
</dbReference>
<comment type="similarity">
    <text evidence="1">Belongs to the UPF0303 family.</text>
</comment>
<protein>
    <recommendedName>
        <fullName evidence="1">UPF0303 protein HDF08_003837</fullName>
    </recommendedName>
</protein>
<dbReference type="PANTHER" id="PTHR28255">
    <property type="match status" value="1"/>
</dbReference>
<dbReference type="PIRSF" id="PIRSF008757">
    <property type="entry name" value="UCP008757"/>
    <property type="match status" value="1"/>
</dbReference>
<dbReference type="InterPro" id="IPR038084">
    <property type="entry name" value="PduO/GlcC-like_sf"/>
</dbReference>
<dbReference type="SUPFAM" id="SSF143744">
    <property type="entry name" value="GlcG-like"/>
    <property type="match status" value="1"/>
</dbReference>
<dbReference type="EMBL" id="JACCCU010000003">
    <property type="protein sequence ID" value="NYF91718.1"/>
    <property type="molecule type" value="Genomic_DNA"/>
</dbReference>
<evidence type="ECO:0000313" key="3">
    <source>
        <dbReference type="Proteomes" id="UP000564385"/>
    </source>
</evidence>
<evidence type="ECO:0000313" key="2">
    <source>
        <dbReference type="EMBL" id="NYF91718.1"/>
    </source>
</evidence>
<organism evidence="2 3">
    <name type="scientific">Tunturiibacter lichenicola</name>
    <dbReference type="NCBI Taxonomy" id="2051959"/>
    <lineage>
        <taxon>Bacteria</taxon>
        <taxon>Pseudomonadati</taxon>
        <taxon>Acidobacteriota</taxon>
        <taxon>Terriglobia</taxon>
        <taxon>Terriglobales</taxon>
        <taxon>Acidobacteriaceae</taxon>
        <taxon>Tunturiibacter</taxon>
    </lineage>
</organism>
<evidence type="ECO:0000256" key="1">
    <source>
        <dbReference type="HAMAP-Rule" id="MF_00761"/>
    </source>
</evidence>
<accession>A0A852VFU9</accession>
<comment type="caution">
    <text evidence="2">The sequence shown here is derived from an EMBL/GenBank/DDBJ whole genome shotgun (WGS) entry which is preliminary data.</text>
</comment>
<gene>
    <name evidence="2" type="ORF">HDF08_003837</name>
</gene>
<dbReference type="NCBIfam" id="NF002696">
    <property type="entry name" value="PRK02487.1-5"/>
    <property type="match status" value="1"/>
</dbReference>